<dbReference type="PROSITE" id="PS51125">
    <property type="entry name" value="NHL"/>
    <property type="match status" value="1"/>
</dbReference>
<keyword evidence="6" id="KW-1185">Reference proteome</keyword>
<dbReference type="SUPFAM" id="SSF81296">
    <property type="entry name" value="E set domains"/>
    <property type="match status" value="1"/>
</dbReference>
<gene>
    <name evidence="5" type="ORF">WMO46_03605</name>
</gene>
<protein>
    <submittedName>
        <fullName evidence="5">IPT/TIG domain-containing protein</fullName>
    </submittedName>
</protein>
<dbReference type="CDD" id="cd00603">
    <property type="entry name" value="IPT_PCSR"/>
    <property type="match status" value="1"/>
</dbReference>
<dbReference type="EMBL" id="JBBMFL010000003">
    <property type="protein sequence ID" value="MEQ2544036.1"/>
    <property type="molecule type" value="Genomic_DNA"/>
</dbReference>
<evidence type="ECO:0000256" key="1">
    <source>
        <dbReference type="ARBA" id="ARBA00022737"/>
    </source>
</evidence>
<dbReference type="Gene3D" id="2.120.10.30">
    <property type="entry name" value="TolB, C-terminal domain"/>
    <property type="match status" value="1"/>
</dbReference>
<keyword evidence="3" id="KW-0732">Signal</keyword>
<accession>A0ABV1GUF7</accession>
<feature type="repeat" description="NHL" evidence="2">
    <location>
        <begin position="415"/>
        <end position="447"/>
    </location>
</feature>
<dbReference type="SUPFAM" id="SSF101898">
    <property type="entry name" value="NHL repeat"/>
    <property type="match status" value="1"/>
</dbReference>
<reference evidence="5 6" key="1">
    <citation type="submission" date="2024-03" db="EMBL/GenBank/DDBJ databases">
        <title>Human intestinal bacterial collection.</title>
        <authorList>
            <person name="Pauvert C."/>
            <person name="Hitch T.C.A."/>
            <person name="Clavel T."/>
        </authorList>
    </citation>
    <scope>NUCLEOTIDE SEQUENCE [LARGE SCALE GENOMIC DNA]</scope>
    <source>
        <strain evidence="5 6">CLA-KB-H122</strain>
    </source>
</reference>
<dbReference type="RefSeq" id="WP_288661256.1">
    <property type="nucleotide sequence ID" value="NZ_JBBMFL010000003.1"/>
</dbReference>
<feature type="chain" id="PRO_5045059667" evidence="3">
    <location>
        <begin position="21"/>
        <end position="447"/>
    </location>
</feature>
<dbReference type="Proteomes" id="UP001460202">
    <property type="component" value="Unassembled WGS sequence"/>
</dbReference>
<dbReference type="InterPro" id="IPR014756">
    <property type="entry name" value="Ig_E-set"/>
</dbReference>
<sequence length="447" mass="49523">MKSMLLQRIRLLFVAGFVVGAVFMANCSDDDTDKNAVYNPDKPVVLESYSPQEGGVGTKLIIRGENFGYDPSKVKVRIANDENREARVVSAKGNRIYAIVPARADTGKVTVTIGEGEEAQEVAFEEEFQYEFKKNLSTLCGGGFNAEDKDGTFKEAKFARPLRLALDDENQKLYVLEADNYKCIREVDLINEKVSTPWRAPGLHNLRTISFGTSCDTLFVGVEGSSSNVSTVFLLRSDGFVRHKTYAPRSGSNASILNPVDGELFINDYYKGMVLRWDRDRQEMVELVQCFNNNCDFTYCWSHDGKYLYALALGGASHSAIVRMEYDFATKTLGEPNTWVGMDGQMGYQDGVGEDARINQPYQMCTGPQGDFYLADTWNHCIRRIVDNAGTATVTTYAGIGGQLGFTEGDPLEAQLQFPTGVAVSDDGSTVYVADKENNRICKITVE</sequence>
<dbReference type="InterPro" id="IPR013783">
    <property type="entry name" value="Ig-like_fold"/>
</dbReference>
<dbReference type="PANTHER" id="PTHR13833:SF71">
    <property type="entry name" value="NHL DOMAIN-CONTAINING PROTEIN"/>
    <property type="match status" value="1"/>
</dbReference>
<evidence type="ECO:0000313" key="6">
    <source>
        <dbReference type="Proteomes" id="UP001460202"/>
    </source>
</evidence>
<keyword evidence="1" id="KW-0677">Repeat</keyword>
<dbReference type="InterPro" id="IPR011042">
    <property type="entry name" value="6-blade_b-propeller_TolB-like"/>
</dbReference>
<comment type="caution">
    <text evidence="5">The sequence shown here is derived from an EMBL/GenBank/DDBJ whole genome shotgun (WGS) entry which is preliminary data.</text>
</comment>
<evidence type="ECO:0000256" key="3">
    <source>
        <dbReference type="SAM" id="SignalP"/>
    </source>
</evidence>
<dbReference type="PANTHER" id="PTHR13833">
    <property type="match status" value="1"/>
</dbReference>
<feature type="domain" description="IPT/TIG" evidence="4">
    <location>
        <begin position="46"/>
        <end position="123"/>
    </location>
</feature>
<feature type="signal peptide" evidence="3">
    <location>
        <begin position="1"/>
        <end position="20"/>
    </location>
</feature>
<dbReference type="Pfam" id="PF01833">
    <property type="entry name" value="TIG"/>
    <property type="match status" value="1"/>
</dbReference>
<dbReference type="InterPro" id="IPR002909">
    <property type="entry name" value="IPT_dom"/>
</dbReference>
<dbReference type="InterPro" id="IPR001258">
    <property type="entry name" value="NHL_repeat"/>
</dbReference>
<dbReference type="Pfam" id="PF01436">
    <property type="entry name" value="NHL"/>
    <property type="match status" value="1"/>
</dbReference>
<name>A0ABV1GUF7_9BACT</name>
<evidence type="ECO:0000259" key="4">
    <source>
        <dbReference type="Pfam" id="PF01833"/>
    </source>
</evidence>
<dbReference type="Gene3D" id="2.60.40.10">
    <property type="entry name" value="Immunoglobulins"/>
    <property type="match status" value="1"/>
</dbReference>
<organism evidence="5 6">
    <name type="scientific">Alistipes intestinihominis</name>
    <dbReference type="NCBI Taxonomy" id="3133172"/>
    <lineage>
        <taxon>Bacteria</taxon>
        <taxon>Pseudomonadati</taxon>
        <taxon>Bacteroidota</taxon>
        <taxon>Bacteroidia</taxon>
        <taxon>Bacteroidales</taxon>
        <taxon>Rikenellaceae</taxon>
        <taxon>Alistipes</taxon>
    </lineage>
</organism>
<proteinExistence type="predicted"/>
<evidence type="ECO:0000256" key="2">
    <source>
        <dbReference type="PROSITE-ProRule" id="PRU00504"/>
    </source>
</evidence>
<evidence type="ECO:0000313" key="5">
    <source>
        <dbReference type="EMBL" id="MEQ2544036.1"/>
    </source>
</evidence>